<sequence>MRVIAAWLLVLAAVVAASHAAAGVYSDNVNLSGTEADTARTLLAAHDPAAGGYLGQVVFRTSSGTVNDLSAQVSQTVGNLSKLPDVISVSNPLSSGAVSPGGTIAYINMHLSVLPKTLGASYVTDLHQATRPLTDAHAQVEYGGQFDALTRPKAKDGRSELVGFGVALVVLLAGFGSLAAAALPLLTALVATLVGLQLLGIVAAVLTFGTASPTLALMIGLGVGIDYALFLTTRHRQRVIDGVDPVAAAGEAVSTSGRAVLVAATTVSIALLGLFASGITFLGMLGFAAVFGVVCAAAGAVTLVPAALGLLGRNIDRVRVTRRPVAETGRDGDWWHRYAAGVGRRPWLFLAAGIVILGVLAVPLFSIRLGHVDDGADPTSYTDRRAYDLIAEGFGPGANGPFTIVVQLPAGTSATSSSGQSVAQKVGSALASTPGIAHTTPLQPTKDGALLVGNAIPTTSPQAAATTSLFHHLYDTTLPSALQGSGAKGYVTGATASYIEFAASLAATLPIIIAVVVACAFLLIMTAFRSLLLAVKAAVLNLISISAAYGVIVAVFQWGWGRQLLGVSGTVPIESYVPVFMFAIVFGLSMDYEIFLLSRVKEHWDETGDQHLAVARGLSSTGRVITCAALIMASVFLAFVASGDVVIKQLAVGLSASVILDATIVRLLLVPAVMYLLGRSSWWLPGWLDRLLPHVEVEPAAPDGALPDALPAGAGNA</sequence>
<dbReference type="InterPro" id="IPR004869">
    <property type="entry name" value="MMPL_dom"/>
</dbReference>
<comment type="subcellular location">
    <subcellularLocation>
        <location evidence="1">Cell membrane</location>
        <topology evidence="1">Multi-pass membrane protein</topology>
    </subcellularLocation>
</comment>
<evidence type="ECO:0000256" key="3">
    <source>
        <dbReference type="ARBA" id="ARBA00022475"/>
    </source>
</evidence>
<feature type="transmembrane region" description="Helical" evidence="7">
    <location>
        <begin position="576"/>
        <end position="597"/>
    </location>
</feature>
<accession>A0ABW9QQ42</accession>
<dbReference type="InterPro" id="IPR050545">
    <property type="entry name" value="Mycobact_MmpL"/>
</dbReference>
<keyword evidence="4 7" id="KW-0812">Transmembrane</keyword>
<feature type="transmembrane region" description="Helical" evidence="7">
    <location>
        <begin position="531"/>
        <end position="556"/>
    </location>
</feature>
<evidence type="ECO:0000256" key="2">
    <source>
        <dbReference type="ARBA" id="ARBA00010157"/>
    </source>
</evidence>
<evidence type="ECO:0000313" key="10">
    <source>
        <dbReference type="EMBL" id="MST31818.1"/>
    </source>
</evidence>
<dbReference type="Proteomes" id="UP000437736">
    <property type="component" value="Unassembled WGS sequence"/>
</dbReference>
<feature type="transmembrane region" description="Helical" evidence="7">
    <location>
        <begin position="347"/>
        <end position="367"/>
    </location>
</feature>
<evidence type="ECO:0000256" key="1">
    <source>
        <dbReference type="ARBA" id="ARBA00004651"/>
    </source>
</evidence>
<proteinExistence type="inferred from homology"/>
<feature type="signal peptide" evidence="8">
    <location>
        <begin position="1"/>
        <end position="20"/>
    </location>
</feature>
<dbReference type="PRINTS" id="PR00173">
    <property type="entry name" value="EDTRNSPORT"/>
</dbReference>
<evidence type="ECO:0000256" key="5">
    <source>
        <dbReference type="ARBA" id="ARBA00022989"/>
    </source>
</evidence>
<evidence type="ECO:0000256" key="6">
    <source>
        <dbReference type="ARBA" id="ARBA00023136"/>
    </source>
</evidence>
<feature type="transmembrane region" description="Helical" evidence="7">
    <location>
        <begin position="287"/>
        <end position="312"/>
    </location>
</feature>
<reference evidence="10 11" key="1">
    <citation type="submission" date="2019-11" db="EMBL/GenBank/DDBJ databases">
        <title>Acidiferrimicrobium australis gen. nov., sp. nov., an acidophilic and obligately heterotrophic, member of the Actinobacteria that catalyses dissimilatory oxido- reduction of iron isolated from metal-rich acidic water in Chile.</title>
        <authorList>
            <person name="Gonzalez D."/>
            <person name="Huber K."/>
            <person name="Hedrich S."/>
            <person name="Rojas-Villalobos C."/>
            <person name="Quatrini R."/>
            <person name="Dinamarca M.A."/>
            <person name="Schwarz A."/>
            <person name="Canales C."/>
            <person name="Nancucheo I."/>
        </authorList>
    </citation>
    <scope>NUCLEOTIDE SEQUENCE [LARGE SCALE GENOMIC DNA]</scope>
    <source>
        <strain evidence="10 11">USS-CCA1</strain>
    </source>
</reference>
<keyword evidence="5 7" id="KW-1133">Transmembrane helix</keyword>
<dbReference type="PANTHER" id="PTHR33406:SF11">
    <property type="entry name" value="MEMBRANE PROTEIN SCO6666-RELATED"/>
    <property type="match status" value="1"/>
</dbReference>
<dbReference type="Pfam" id="PF03176">
    <property type="entry name" value="MMPL"/>
    <property type="match status" value="2"/>
</dbReference>
<keyword evidence="11" id="KW-1185">Reference proteome</keyword>
<evidence type="ECO:0000259" key="9">
    <source>
        <dbReference type="Pfam" id="PF03176"/>
    </source>
</evidence>
<dbReference type="EMBL" id="WJHE01000145">
    <property type="protein sequence ID" value="MST31818.1"/>
    <property type="molecule type" value="Genomic_DNA"/>
</dbReference>
<feature type="transmembrane region" description="Helical" evidence="7">
    <location>
        <begin position="624"/>
        <end position="642"/>
    </location>
</feature>
<comment type="similarity">
    <text evidence="2">Belongs to the resistance-nodulation-cell division (RND) (TC 2.A.6) family. MmpL subfamily.</text>
</comment>
<dbReference type="PANTHER" id="PTHR33406">
    <property type="entry name" value="MEMBRANE PROTEIN MJ1562-RELATED"/>
    <property type="match status" value="1"/>
</dbReference>
<evidence type="ECO:0000256" key="8">
    <source>
        <dbReference type="SAM" id="SignalP"/>
    </source>
</evidence>
<dbReference type="Gene3D" id="1.20.1640.10">
    <property type="entry name" value="Multidrug efflux transporter AcrB transmembrane domain"/>
    <property type="match status" value="2"/>
</dbReference>
<feature type="domain" description="Membrane transport protein MMPL" evidence="9">
    <location>
        <begin position="55"/>
        <end position="346"/>
    </location>
</feature>
<feature type="transmembrane region" description="Helical" evidence="7">
    <location>
        <begin position="161"/>
        <end position="181"/>
    </location>
</feature>
<dbReference type="SUPFAM" id="SSF82866">
    <property type="entry name" value="Multidrug efflux transporter AcrB transmembrane domain"/>
    <property type="match status" value="2"/>
</dbReference>
<evidence type="ECO:0000313" key="11">
    <source>
        <dbReference type="Proteomes" id="UP000437736"/>
    </source>
</evidence>
<comment type="caution">
    <text evidence="10">The sequence shown here is derived from an EMBL/GenBank/DDBJ whole genome shotgun (WGS) entry which is preliminary data.</text>
</comment>
<evidence type="ECO:0000256" key="7">
    <source>
        <dbReference type="SAM" id="Phobius"/>
    </source>
</evidence>
<evidence type="ECO:0000256" key="4">
    <source>
        <dbReference type="ARBA" id="ARBA00022692"/>
    </source>
</evidence>
<feature type="domain" description="Membrane transport protein MMPL" evidence="9">
    <location>
        <begin position="480"/>
        <end position="683"/>
    </location>
</feature>
<gene>
    <name evidence="10" type="ORF">GHK86_03625</name>
</gene>
<protein>
    <submittedName>
        <fullName evidence="10">MMPL family transporter</fullName>
    </submittedName>
</protein>
<organism evidence="10 11">
    <name type="scientific">Acidiferrimicrobium australe</name>
    <dbReference type="NCBI Taxonomy" id="2664430"/>
    <lineage>
        <taxon>Bacteria</taxon>
        <taxon>Bacillati</taxon>
        <taxon>Actinomycetota</taxon>
        <taxon>Acidimicrobiia</taxon>
        <taxon>Acidimicrobiales</taxon>
        <taxon>Acidimicrobiaceae</taxon>
        <taxon>Acidiferrimicrobium</taxon>
    </lineage>
</organism>
<feature type="chain" id="PRO_5047385836" evidence="8">
    <location>
        <begin position="21"/>
        <end position="717"/>
    </location>
</feature>
<feature type="transmembrane region" description="Helical" evidence="7">
    <location>
        <begin position="259"/>
        <end position="281"/>
    </location>
</feature>
<feature type="transmembrane region" description="Helical" evidence="7">
    <location>
        <begin position="654"/>
        <end position="677"/>
    </location>
</feature>
<keyword evidence="6 7" id="KW-0472">Membrane</keyword>
<name>A0ABW9QQ42_9ACTN</name>
<keyword evidence="3" id="KW-1003">Cell membrane</keyword>
<feature type="transmembrane region" description="Helical" evidence="7">
    <location>
        <begin position="214"/>
        <end position="231"/>
    </location>
</feature>
<feature type="transmembrane region" description="Helical" evidence="7">
    <location>
        <begin position="501"/>
        <end position="524"/>
    </location>
</feature>
<keyword evidence="8" id="KW-0732">Signal</keyword>